<evidence type="ECO:0000313" key="3">
    <source>
        <dbReference type="Proteomes" id="UP000053105"/>
    </source>
</evidence>
<feature type="compositionally biased region" description="Basic and acidic residues" evidence="1">
    <location>
        <begin position="50"/>
        <end position="68"/>
    </location>
</feature>
<organism evidence="2 3">
    <name type="scientific">Melipona quadrifasciata</name>
    <dbReference type="NCBI Taxonomy" id="166423"/>
    <lineage>
        <taxon>Eukaryota</taxon>
        <taxon>Metazoa</taxon>
        <taxon>Ecdysozoa</taxon>
        <taxon>Arthropoda</taxon>
        <taxon>Hexapoda</taxon>
        <taxon>Insecta</taxon>
        <taxon>Pterygota</taxon>
        <taxon>Neoptera</taxon>
        <taxon>Endopterygota</taxon>
        <taxon>Hymenoptera</taxon>
        <taxon>Apocrita</taxon>
        <taxon>Aculeata</taxon>
        <taxon>Apoidea</taxon>
        <taxon>Anthophila</taxon>
        <taxon>Apidae</taxon>
        <taxon>Melipona</taxon>
    </lineage>
</organism>
<dbReference type="Proteomes" id="UP000053105">
    <property type="component" value="Unassembled WGS sequence"/>
</dbReference>
<sequence>MRKDGTETFVNTTGPRINGKRTYSKHKLPAHSGVSQLANKIPAGVYLPECRSDRDGEGTPGAERERGKPRGRGTKRPELCAIDVPVITFRRSRSRVRSPSPREIVPPLFPFAMQIIHAVNNRSGFPLDEKKKKEASFTCGGLENFEMQTGRSRDSFPDTHNRQGKTPNIPGSKCAVDTVALGLPTIKIKNTTQTVVRFGTIELFDGSSWQNTCCGHVEFRSVLRNILCLMIETNCSLFLEKIFCQIEDFTVSEEGLDTRALKCSTPAERIMMSIKSLYNFENLLQRQMKRQINGNYCKIRRVAAITTPLMSLGSDSETKPQTFLSLSHLPQFYPSFHHAFHTNYRSLHIFLVRRLLQLWSYNARPHDLVLP</sequence>
<dbReference type="EMBL" id="KQ435883">
    <property type="protein sequence ID" value="KOX69744.1"/>
    <property type="molecule type" value="Genomic_DNA"/>
</dbReference>
<evidence type="ECO:0000313" key="2">
    <source>
        <dbReference type="EMBL" id="KOX69744.1"/>
    </source>
</evidence>
<feature type="compositionally biased region" description="Basic and acidic residues" evidence="1">
    <location>
        <begin position="151"/>
        <end position="161"/>
    </location>
</feature>
<gene>
    <name evidence="2" type="ORF">WN51_05029</name>
</gene>
<evidence type="ECO:0000256" key="1">
    <source>
        <dbReference type="SAM" id="MobiDB-lite"/>
    </source>
</evidence>
<accession>A0A0N0U3F3</accession>
<keyword evidence="3" id="KW-1185">Reference proteome</keyword>
<feature type="region of interest" description="Disordered" evidence="1">
    <location>
        <begin position="48"/>
        <end position="77"/>
    </location>
</feature>
<protein>
    <submittedName>
        <fullName evidence="2">Uncharacterized protein</fullName>
    </submittedName>
</protein>
<feature type="region of interest" description="Disordered" evidence="1">
    <location>
        <begin position="1"/>
        <end position="23"/>
    </location>
</feature>
<feature type="region of interest" description="Disordered" evidence="1">
    <location>
        <begin position="148"/>
        <end position="169"/>
    </location>
</feature>
<reference evidence="2 3" key="1">
    <citation type="submission" date="2015-07" db="EMBL/GenBank/DDBJ databases">
        <title>The genome of Melipona quadrifasciata.</title>
        <authorList>
            <person name="Pan H."/>
            <person name="Kapheim K."/>
        </authorList>
    </citation>
    <scope>NUCLEOTIDE SEQUENCE [LARGE SCALE GENOMIC DNA]</scope>
    <source>
        <strain evidence="2">0111107301</strain>
        <tissue evidence="2">Whole body</tissue>
    </source>
</reference>
<dbReference type="AlphaFoldDB" id="A0A0N0U3F3"/>
<proteinExistence type="predicted"/>
<name>A0A0N0U3F3_9HYME</name>